<dbReference type="InterPro" id="IPR035234">
    <property type="entry name" value="IgGFc-bd_N"/>
</dbReference>
<proteinExistence type="predicted"/>
<organism evidence="4 5">
    <name type="scientific">Mizuhopecten yessoensis</name>
    <name type="common">Japanese scallop</name>
    <name type="synonym">Patinopecten yessoensis</name>
    <dbReference type="NCBI Taxonomy" id="6573"/>
    <lineage>
        <taxon>Eukaryota</taxon>
        <taxon>Metazoa</taxon>
        <taxon>Spiralia</taxon>
        <taxon>Lophotrochozoa</taxon>
        <taxon>Mollusca</taxon>
        <taxon>Bivalvia</taxon>
        <taxon>Autobranchia</taxon>
        <taxon>Pteriomorphia</taxon>
        <taxon>Pectinida</taxon>
        <taxon>Pectinoidea</taxon>
        <taxon>Pectinidae</taxon>
        <taxon>Mizuhopecten</taxon>
    </lineage>
</organism>
<gene>
    <name evidence="4" type="ORF">KP79_PYT22056</name>
</gene>
<evidence type="ECO:0000259" key="3">
    <source>
        <dbReference type="PROSITE" id="PS51670"/>
    </source>
</evidence>
<dbReference type="PANTHER" id="PTHR46534">
    <property type="entry name" value="IGGFC_BINDING DOMAIN-CONTAINING PROTEIN"/>
    <property type="match status" value="1"/>
</dbReference>
<feature type="chain" id="PRO_5012532724" evidence="2">
    <location>
        <begin position="25"/>
        <end position="719"/>
    </location>
</feature>
<evidence type="ECO:0000313" key="5">
    <source>
        <dbReference type="Proteomes" id="UP000242188"/>
    </source>
</evidence>
<reference evidence="4 5" key="1">
    <citation type="journal article" date="2017" name="Nat. Ecol. Evol.">
        <title>Scallop genome provides insights into evolution of bilaterian karyotype and development.</title>
        <authorList>
            <person name="Wang S."/>
            <person name="Zhang J."/>
            <person name="Jiao W."/>
            <person name="Li J."/>
            <person name="Xun X."/>
            <person name="Sun Y."/>
            <person name="Guo X."/>
            <person name="Huan P."/>
            <person name="Dong B."/>
            <person name="Zhang L."/>
            <person name="Hu X."/>
            <person name="Sun X."/>
            <person name="Wang J."/>
            <person name="Zhao C."/>
            <person name="Wang Y."/>
            <person name="Wang D."/>
            <person name="Huang X."/>
            <person name="Wang R."/>
            <person name="Lv J."/>
            <person name="Li Y."/>
            <person name="Zhang Z."/>
            <person name="Liu B."/>
            <person name="Lu W."/>
            <person name="Hui Y."/>
            <person name="Liang J."/>
            <person name="Zhou Z."/>
            <person name="Hou R."/>
            <person name="Li X."/>
            <person name="Liu Y."/>
            <person name="Li H."/>
            <person name="Ning X."/>
            <person name="Lin Y."/>
            <person name="Zhao L."/>
            <person name="Xing Q."/>
            <person name="Dou J."/>
            <person name="Li Y."/>
            <person name="Mao J."/>
            <person name="Guo H."/>
            <person name="Dou H."/>
            <person name="Li T."/>
            <person name="Mu C."/>
            <person name="Jiang W."/>
            <person name="Fu Q."/>
            <person name="Fu X."/>
            <person name="Miao Y."/>
            <person name="Liu J."/>
            <person name="Yu Q."/>
            <person name="Li R."/>
            <person name="Liao H."/>
            <person name="Li X."/>
            <person name="Kong Y."/>
            <person name="Jiang Z."/>
            <person name="Chourrout D."/>
            <person name="Li R."/>
            <person name="Bao Z."/>
        </authorList>
    </citation>
    <scope>NUCLEOTIDE SEQUENCE [LARGE SCALE GENOMIC DNA]</scope>
    <source>
        <strain evidence="4 5">PY_sf001</strain>
    </source>
</reference>
<dbReference type="EMBL" id="NEDP02005376">
    <property type="protein sequence ID" value="OWF41647.1"/>
    <property type="molecule type" value="Genomic_DNA"/>
</dbReference>
<dbReference type="PANTHER" id="PTHR46534:SF1">
    <property type="entry name" value="IGGFC-BINDING PROTEIN N-TERMINAL DOMAIN-CONTAINING PROTEIN"/>
    <property type="match status" value="1"/>
</dbReference>
<keyword evidence="5" id="KW-1185">Reference proteome</keyword>
<feature type="signal peptide" evidence="2">
    <location>
        <begin position="1"/>
        <end position="24"/>
    </location>
</feature>
<keyword evidence="2" id="KW-0732">Signal</keyword>
<dbReference type="OrthoDB" id="6142386at2759"/>
<dbReference type="InterPro" id="IPR045860">
    <property type="entry name" value="Snake_toxin-like_sf"/>
</dbReference>
<protein>
    <submittedName>
        <fullName evidence="4">IgGFc-binding protein</fullName>
    </submittedName>
</protein>
<dbReference type="PROSITE" id="PS51670">
    <property type="entry name" value="SHKT"/>
    <property type="match status" value="1"/>
</dbReference>
<dbReference type="InterPro" id="IPR003582">
    <property type="entry name" value="ShKT_dom"/>
</dbReference>
<accession>A0A210PYT0</accession>
<dbReference type="Pfam" id="PF17517">
    <property type="entry name" value="IgGFc_binding"/>
    <property type="match status" value="1"/>
</dbReference>
<comment type="caution">
    <text evidence="4">The sequence shown here is derived from an EMBL/GenBank/DDBJ whole genome shotgun (WGS) entry which is preliminary data.</text>
</comment>
<dbReference type="SUPFAM" id="SSF57302">
    <property type="entry name" value="Snake toxin-like"/>
    <property type="match status" value="1"/>
</dbReference>
<dbReference type="AlphaFoldDB" id="A0A210PYT0"/>
<dbReference type="CDD" id="cd00117">
    <property type="entry name" value="TFP"/>
    <property type="match status" value="1"/>
</dbReference>
<comment type="caution">
    <text evidence="1">Lacks conserved residue(s) required for the propagation of feature annotation.</text>
</comment>
<feature type="domain" description="ShKT" evidence="3">
    <location>
        <begin position="213"/>
        <end position="248"/>
    </location>
</feature>
<sequence length="719" mass="77343">MEKGTYTFLAAFLVLLVSLQHTTAIRCLSCDDVIQPRHCSVIKHCPDGDSCVTQAYRNENGEYLYDLGCMSAQRCSFSNTARKAGTIGKHVESLCTECCHSDLCNAAGCGTDGFPSRRGPVCLDCPQSRDPAFCDVISVCLEGEFCHVEETHQFGDVFYKTGCLRDSECASPPVYNPVAVGRRSTTRHNCFSCCSGDLCNAKCSNASSNPVICEDKTPDCPFNKDHLKICSDTEAARRMGCLKTCNLCSSVATSIVSSAIPTTTTLGPKVTTSPAPSTMPSLPLAPIQIGTVTPSVVPSTIAKTTMTPVHHSFKGKEVFLMFMENYSYIYSLVKLSAIVTFESPNSQLRVTTCDVTKTTRVSGPANQIDIDANLTMRSNGKTSKGIILTSDTPISVTAFNSNDLGLFEGYHALPIETLGTSYIVGTSIPEPLTGSSFAVGAPYDNTEVNITLSTSGVSVPGQYHREGDKITVVLDKLDTFYIETNSKSQDLTGTRIVSNKPVAVVSGNLCSNGQDHCNHLVEYLPPVSTWGSKFMVPPIMNTTRGIVRVVSSVNTTNVNVNSLGSNKTYTISTNFIDIDTNSSQPYAISSDQPVLVLLFPIKSSIGMTLVPSIDQFAHDPVLVSPPYGTTTFENYIVVSIRTSDESGLQLRSEDGTDLPRIGSVTFPDAVGEEYSFISATCNNHQNCSVQHTDDNAVFSVISYGLNGSKLYADPANLSL</sequence>
<evidence type="ECO:0000256" key="2">
    <source>
        <dbReference type="SAM" id="SignalP"/>
    </source>
</evidence>
<dbReference type="Proteomes" id="UP000242188">
    <property type="component" value="Unassembled WGS sequence"/>
</dbReference>
<name>A0A210PYT0_MIZYE</name>
<evidence type="ECO:0000313" key="4">
    <source>
        <dbReference type="EMBL" id="OWF41647.1"/>
    </source>
</evidence>
<evidence type="ECO:0000256" key="1">
    <source>
        <dbReference type="PROSITE-ProRule" id="PRU01005"/>
    </source>
</evidence>